<dbReference type="EMBL" id="JAMKFB020000001">
    <property type="protein sequence ID" value="KAL0203200.1"/>
    <property type="molecule type" value="Genomic_DNA"/>
</dbReference>
<evidence type="ECO:0000259" key="3">
    <source>
        <dbReference type="Pfam" id="PF11987"/>
    </source>
</evidence>
<comment type="caution">
    <text evidence="4">The sequence shown here is derived from an EMBL/GenBank/DDBJ whole genome shotgun (WGS) entry which is preliminary data.</text>
</comment>
<keyword evidence="1" id="KW-0547">Nucleotide-binding</keyword>
<feature type="domain" description="Translation initiation factor IF- 2" evidence="3">
    <location>
        <begin position="2"/>
        <end position="39"/>
    </location>
</feature>
<evidence type="ECO:0000313" key="5">
    <source>
        <dbReference type="Proteomes" id="UP001529510"/>
    </source>
</evidence>
<sequence>YAVILAFDVKIERDSQELADSLGVRIFSAEIIYHLFDAFTKYREDYKKQKQDEF</sequence>
<feature type="non-terminal residue" evidence="4">
    <location>
        <position position="1"/>
    </location>
</feature>
<dbReference type="Gene3D" id="3.40.50.10050">
    <property type="entry name" value="Translation initiation factor IF- 2, domain 3"/>
    <property type="match status" value="1"/>
</dbReference>
<dbReference type="Pfam" id="PF11987">
    <property type="entry name" value="IF-2"/>
    <property type="match status" value="1"/>
</dbReference>
<dbReference type="Proteomes" id="UP001529510">
    <property type="component" value="Unassembled WGS sequence"/>
</dbReference>
<organism evidence="4 5">
    <name type="scientific">Cirrhinus mrigala</name>
    <name type="common">Mrigala</name>
    <dbReference type="NCBI Taxonomy" id="683832"/>
    <lineage>
        <taxon>Eukaryota</taxon>
        <taxon>Metazoa</taxon>
        <taxon>Chordata</taxon>
        <taxon>Craniata</taxon>
        <taxon>Vertebrata</taxon>
        <taxon>Euteleostomi</taxon>
        <taxon>Actinopterygii</taxon>
        <taxon>Neopterygii</taxon>
        <taxon>Teleostei</taxon>
        <taxon>Ostariophysi</taxon>
        <taxon>Cypriniformes</taxon>
        <taxon>Cyprinidae</taxon>
        <taxon>Labeoninae</taxon>
        <taxon>Labeonini</taxon>
        <taxon>Cirrhinus</taxon>
    </lineage>
</organism>
<dbReference type="InterPro" id="IPR023115">
    <property type="entry name" value="TIF_IF2_dom3"/>
</dbReference>
<dbReference type="PANTHER" id="PTHR43381:SF4">
    <property type="entry name" value="EUKARYOTIC TRANSLATION INITIATION FACTOR 5B"/>
    <property type="match status" value="1"/>
</dbReference>
<dbReference type="GO" id="GO:0005525">
    <property type="term" value="F:GTP binding"/>
    <property type="evidence" value="ECO:0007669"/>
    <property type="project" value="UniProtKB-KW"/>
</dbReference>
<evidence type="ECO:0000256" key="1">
    <source>
        <dbReference type="ARBA" id="ARBA00022741"/>
    </source>
</evidence>
<reference evidence="4 5" key="1">
    <citation type="submission" date="2024-05" db="EMBL/GenBank/DDBJ databases">
        <title>Genome sequencing and assembly of Indian major carp, Cirrhinus mrigala (Hamilton, 1822).</title>
        <authorList>
            <person name="Mohindra V."/>
            <person name="Chowdhury L.M."/>
            <person name="Lal K."/>
            <person name="Jena J.K."/>
        </authorList>
    </citation>
    <scope>NUCLEOTIDE SEQUENCE [LARGE SCALE GENOMIC DNA]</scope>
    <source>
        <strain evidence="4">CM1030</strain>
        <tissue evidence="4">Blood</tissue>
    </source>
</reference>
<dbReference type="InterPro" id="IPR036925">
    <property type="entry name" value="TIF_IF2_dom3_sf"/>
</dbReference>
<evidence type="ECO:0000313" key="4">
    <source>
        <dbReference type="EMBL" id="KAL0203200.1"/>
    </source>
</evidence>
<proteinExistence type="predicted"/>
<gene>
    <name evidence="4" type="ORF">M9458_001218</name>
</gene>
<name>A0ABD0RYK0_CIRMR</name>
<dbReference type="SUPFAM" id="SSF52156">
    <property type="entry name" value="Initiation factor IF2/eIF5b, domain 3"/>
    <property type="match status" value="1"/>
</dbReference>
<feature type="non-terminal residue" evidence="4">
    <location>
        <position position="54"/>
    </location>
</feature>
<dbReference type="AlphaFoldDB" id="A0ABD0RYK0"/>
<dbReference type="InterPro" id="IPR015760">
    <property type="entry name" value="TIF_IF2"/>
</dbReference>
<dbReference type="PANTHER" id="PTHR43381">
    <property type="entry name" value="TRANSLATION INITIATION FACTOR IF-2-RELATED"/>
    <property type="match status" value="1"/>
</dbReference>
<evidence type="ECO:0000256" key="2">
    <source>
        <dbReference type="ARBA" id="ARBA00023134"/>
    </source>
</evidence>
<protein>
    <recommendedName>
        <fullName evidence="3">Translation initiation factor IF- 2 domain-containing protein</fullName>
    </recommendedName>
</protein>
<keyword evidence="5" id="KW-1185">Reference proteome</keyword>
<accession>A0ABD0RYK0</accession>
<keyword evidence="2" id="KW-0342">GTP-binding</keyword>